<feature type="domain" description="N4BP1 UBA-like" evidence="6">
    <location>
        <begin position="349"/>
        <end position="393"/>
    </location>
</feature>
<evidence type="ECO:0000259" key="4">
    <source>
        <dbReference type="Pfam" id="PF23050"/>
    </source>
</evidence>
<dbReference type="InterPro" id="IPR051101">
    <property type="entry name" value="ZC3H12/N4BP1_RNase_Reg"/>
</dbReference>
<dbReference type="Pfam" id="PF23054">
    <property type="entry name" value="UBA_N4BP1_C"/>
    <property type="match status" value="1"/>
</dbReference>
<feature type="domain" description="RNase NYN" evidence="3">
    <location>
        <begin position="572"/>
        <end position="723"/>
    </location>
</feature>
<accession>A0AAD5FI05</accession>
<feature type="compositionally biased region" description="Basic and acidic residues" evidence="2">
    <location>
        <begin position="414"/>
        <end position="439"/>
    </location>
</feature>
<dbReference type="SUPFAM" id="SSF54791">
    <property type="entry name" value="Eukaryotic type KH-domain (KH-domain type I)"/>
    <property type="match status" value="1"/>
</dbReference>
<dbReference type="PANTHER" id="PTHR12876">
    <property type="entry name" value="N4BP1-RELATED"/>
    <property type="match status" value="1"/>
</dbReference>
<evidence type="ECO:0000259" key="5">
    <source>
        <dbReference type="Pfam" id="PF23052"/>
    </source>
</evidence>
<evidence type="ECO:0000259" key="3">
    <source>
        <dbReference type="Pfam" id="PF11977"/>
    </source>
</evidence>
<name>A0AAD5FI05_SILAS</name>
<proteinExistence type="inferred from homology"/>
<dbReference type="InterPro" id="IPR056629">
    <property type="entry name" value="KH_N4BP1_1st"/>
</dbReference>
<dbReference type="InterPro" id="IPR056578">
    <property type="entry name" value="UBA_N4BP1_C"/>
</dbReference>
<dbReference type="Pfam" id="PF23052">
    <property type="entry name" value="KH_N4BP1_2nd"/>
    <property type="match status" value="1"/>
</dbReference>
<feature type="region of interest" description="Disordered" evidence="2">
    <location>
        <begin position="403"/>
        <end position="439"/>
    </location>
</feature>
<organism evidence="8 9">
    <name type="scientific">Silurus asotus</name>
    <name type="common">Amur catfish</name>
    <name type="synonym">Parasilurus asotus</name>
    <dbReference type="NCBI Taxonomy" id="30991"/>
    <lineage>
        <taxon>Eukaryota</taxon>
        <taxon>Metazoa</taxon>
        <taxon>Chordata</taxon>
        <taxon>Craniata</taxon>
        <taxon>Vertebrata</taxon>
        <taxon>Euteleostomi</taxon>
        <taxon>Actinopterygii</taxon>
        <taxon>Neopterygii</taxon>
        <taxon>Teleostei</taxon>
        <taxon>Ostariophysi</taxon>
        <taxon>Siluriformes</taxon>
        <taxon>Siluridae</taxon>
        <taxon>Silurus</taxon>
    </lineage>
</organism>
<gene>
    <name evidence="8" type="ORF">C0J50_22764</name>
</gene>
<evidence type="ECO:0000313" key="9">
    <source>
        <dbReference type="Proteomes" id="UP001205998"/>
    </source>
</evidence>
<evidence type="ECO:0000259" key="7">
    <source>
        <dbReference type="Pfam" id="PF23054"/>
    </source>
</evidence>
<dbReference type="PANTHER" id="PTHR12876:SF28">
    <property type="entry name" value="PROTEIN KHNYN"/>
    <property type="match status" value="1"/>
</dbReference>
<feature type="region of interest" description="Disordered" evidence="2">
    <location>
        <begin position="772"/>
        <end position="799"/>
    </location>
</feature>
<dbReference type="FunFam" id="3.40.50.11980:FF:000001">
    <property type="entry name" value="ZC3H12A isoform 1"/>
    <property type="match status" value="1"/>
</dbReference>
<reference evidence="8" key="1">
    <citation type="submission" date="2018-07" db="EMBL/GenBank/DDBJ databases">
        <title>Comparative genomics of catfishes provides insights into carnivory and benthic adaptation.</title>
        <authorList>
            <person name="Zhang Y."/>
            <person name="Wang D."/>
            <person name="Peng Z."/>
            <person name="Zheng S."/>
            <person name="Shao F."/>
            <person name="Tao W."/>
        </authorList>
    </citation>
    <scope>NUCLEOTIDE SEQUENCE</scope>
    <source>
        <strain evidence="8">Chongqing</strain>
    </source>
</reference>
<feature type="non-terminal residue" evidence="8">
    <location>
        <position position="841"/>
    </location>
</feature>
<dbReference type="Pfam" id="PF23050">
    <property type="entry name" value="KH_N4BP1_1st"/>
    <property type="match status" value="1"/>
</dbReference>
<dbReference type="GO" id="GO:0003729">
    <property type="term" value="F:mRNA binding"/>
    <property type="evidence" value="ECO:0007669"/>
    <property type="project" value="TreeGrafter"/>
</dbReference>
<feature type="non-terminal residue" evidence="8">
    <location>
        <position position="1"/>
    </location>
</feature>
<sequence length="841" mass="94091">AGEQQVEDEFTCPGVLQGPLINLKPTVDRVFGVTLKIFGEDTSYDPEDGQIWLQLNGRKEEVEAAKLFIKGFMSQEAQKEVQYPHVLHCVFFGARGLFTDSLIRNTSAHIEVGSVGCILIYGLAEPVVKAYSLVVDLIDKYKVSQSQTTDAGRESMDSRRTFKSVVERLEDSYTLELLVLPVMVKEVLLDLVKQSGTDPNTLDRSVVSAGATKPLKLQEMMNRLMLSESKEKSLENLRSTTVSSRANGTPFPNFPNYKINNTGTQNNQIESPSQFFRCLGAGPEPSPAQQAQPSRPIEPRPGAAGVDLKNQNTDMQKWSESRAHDIKMETESNQEDQHGESLLSTTSRQENEHLLKFFTAMGFNDEVVCRVLARTGPREPSQVLDLIQQEQDKTVIQILKQEMNGTPGATKESPLNEEKKTEKTEGKSGRTEKTDNHRSVNLEGVIKTKQNVQAHGRGRPCVGLRTPAHLTEPDKNLATITQDPLSSFEKPTPFHTISPSVCGPPQPTYPSSMHPNMAEEKKLAPLEPTPRFKHKPPPTKAAAVITGQQRFLEGLVTPFVLQLKDGHCDPGLRQIIIDGSNVAMTHGLGIFFSCRGIALAVEYFWNQGHRKITALVPQWRQKKDSKIKEQHFMAQLQDLGLLSYTPSREFEGQRINSYDDRFMLQLAMQTDGVIVTNDNMRDLVDVSVGWKEIIKKRLLQYVFAGDLFMVPDDPLGRSGPHIKDFLRTQNRFVHEWMPPAAGSHTFAGTASNFPQPSPQPRAQTEVLKYRERTPGGANKAHRSARGHSQDRKEMARSAEETLRLKQDLVNIFPGQDSVITMALQCYPTIKDINQLSFFILE</sequence>
<evidence type="ECO:0000256" key="2">
    <source>
        <dbReference type="SAM" id="MobiDB-lite"/>
    </source>
</evidence>
<dbReference type="EMBL" id="MU551700">
    <property type="protein sequence ID" value="KAI5617695.1"/>
    <property type="molecule type" value="Genomic_DNA"/>
</dbReference>
<evidence type="ECO:0000256" key="1">
    <source>
        <dbReference type="ARBA" id="ARBA00038274"/>
    </source>
</evidence>
<dbReference type="Proteomes" id="UP001205998">
    <property type="component" value="Unassembled WGS sequence"/>
</dbReference>
<feature type="compositionally biased region" description="Basic and acidic residues" evidence="2">
    <location>
        <begin position="787"/>
        <end position="799"/>
    </location>
</feature>
<dbReference type="InterPro" id="IPR056631">
    <property type="entry name" value="UBA_N4BP1"/>
</dbReference>
<comment type="caution">
    <text evidence="8">The sequence shown here is derived from an EMBL/GenBank/DDBJ whole genome shotgun (WGS) entry which is preliminary data.</text>
</comment>
<dbReference type="Gene3D" id="3.40.50.11980">
    <property type="match status" value="1"/>
</dbReference>
<keyword evidence="9" id="KW-1185">Reference proteome</keyword>
<feature type="compositionally biased region" description="Polar residues" evidence="2">
    <location>
        <begin position="258"/>
        <end position="274"/>
    </location>
</feature>
<feature type="region of interest" description="Disordered" evidence="2">
    <location>
        <begin position="230"/>
        <end position="322"/>
    </location>
</feature>
<evidence type="ECO:0000259" key="6">
    <source>
        <dbReference type="Pfam" id="PF23053"/>
    </source>
</evidence>
<evidence type="ECO:0000313" key="8">
    <source>
        <dbReference type="EMBL" id="KAI5617695.1"/>
    </source>
</evidence>
<comment type="similarity">
    <text evidence="1">Belongs to the N4BP1 family.</text>
</comment>
<feature type="domain" description="N4BP1 first type I KH-domain" evidence="4">
    <location>
        <begin position="8"/>
        <end position="72"/>
    </location>
</feature>
<dbReference type="InterPro" id="IPR056630">
    <property type="entry name" value="KH_N4BP1_2nd"/>
</dbReference>
<dbReference type="AlphaFoldDB" id="A0AAD5FI05"/>
<feature type="domain" description="N4BP1 second type I KH-domain" evidence="5">
    <location>
        <begin position="75"/>
        <end position="194"/>
    </location>
</feature>
<dbReference type="GO" id="GO:0036464">
    <property type="term" value="C:cytoplasmic ribonucleoprotein granule"/>
    <property type="evidence" value="ECO:0007669"/>
    <property type="project" value="TreeGrafter"/>
</dbReference>
<dbReference type="Pfam" id="PF23053">
    <property type="entry name" value="UBA_N4BP1"/>
    <property type="match status" value="1"/>
</dbReference>
<feature type="domain" description="N4BP1 C-terminal UBA" evidence="7">
    <location>
        <begin position="795"/>
        <end position="841"/>
    </location>
</feature>
<dbReference type="Pfam" id="PF11977">
    <property type="entry name" value="RNase_Zc3h12a"/>
    <property type="match status" value="1"/>
</dbReference>
<dbReference type="InterPro" id="IPR021869">
    <property type="entry name" value="RNase_Zc3h12_NYN"/>
</dbReference>
<protein>
    <submittedName>
        <fullName evidence="8">Protein KHNYN-like isoform X2</fullName>
    </submittedName>
</protein>
<feature type="compositionally biased region" description="Polar residues" evidence="2">
    <location>
        <begin position="236"/>
        <end position="247"/>
    </location>
</feature>
<dbReference type="GO" id="GO:0005634">
    <property type="term" value="C:nucleus"/>
    <property type="evidence" value="ECO:0007669"/>
    <property type="project" value="TreeGrafter"/>
</dbReference>
<dbReference type="InterPro" id="IPR036612">
    <property type="entry name" value="KH_dom_type_1_sf"/>
</dbReference>
<dbReference type="GO" id="GO:0004521">
    <property type="term" value="F:RNA endonuclease activity"/>
    <property type="evidence" value="ECO:0007669"/>
    <property type="project" value="TreeGrafter"/>
</dbReference>